<keyword evidence="2" id="KW-0472">Membrane</keyword>
<feature type="compositionally biased region" description="Low complexity" evidence="1">
    <location>
        <begin position="29"/>
        <end position="48"/>
    </location>
</feature>
<feature type="compositionally biased region" description="Low complexity" evidence="1">
    <location>
        <begin position="60"/>
        <end position="79"/>
    </location>
</feature>
<feature type="transmembrane region" description="Helical" evidence="2">
    <location>
        <begin position="201"/>
        <end position="221"/>
    </location>
</feature>
<keyword evidence="5" id="KW-1185">Reference proteome</keyword>
<organism evidence="4 5">
    <name type="scientific">Microbacterium natoriense</name>
    <dbReference type="NCBI Taxonomy" id="284570"/>
    <lineage>
        <taxon>Bacteria</taxon>
        <taxon>Bacillati</taxon>
        <taxon>Actinomycetota</taxon>
        <taxon>Actinomycetes</taxon>
        <taxon>Micrococcales</taxon>
        <taxon>Microbacteriaceae</taxon>
        <taxon>Microbacterium</taxon>
    </lineage>
</organism>
<dbReference type="AlphaFoldDB" id="A0AAW8EZX4"/>
<feature type="region of interest" description="Disordered" evidence="1">
    <location>
        <begin position="290"/>
        <end position="316"/>
    </location>
</feature>
<dbReference type="Pfam" id="PF10708">
    <property type="entry name" value="DUF2510"/>
    <property type="match status" value="1"/>
</dbReference>
<dbReference type="InterPro" id="IPR018929">
    <property type="entry name" value="DUF2510"/>
</dbReference>
<name>A0AAW8EZX4_9MICO</name>
<feature type="compositionally biased region" description="Low complexity" evidence="1">
    <location>
        <begin position="290"/>
        <end position="299"/>
    </location>
</feature>
<feature type="transmembrane region" description="Helical" evidence="2">
    <location>
        <begin position="259"/>
        <end position="281"/>
    </location>
</feature>
<evidence type="ECO:0000313" key="4">
    <source>
        <dbReference type="EMBL" id="MDQ0648918.1"/>
    </source>
</evidence>
<feature type="region of interest" description="Disordered" evidence="1">
    <location>
        <begin position="29"/>
        <end position="92"/>
    </location>
</feature>
<keyword evidence="2" id="KW-0812">Transmembrane</keyword>
<dbReference type="RefSeq" id="WP_307298039.1">
    <property type="nucleotide sequence ID" value="NZ_JAUSXV010000001.1"/>
</dbReference>
<proteinExistence type="predicted"/>
<feature type="region of interest" description="Disordered" evidence="1">
    <location>
        <begin position="121"/>
        <end position="141"/>
    </location>
</feature>
<feature type="transmembrane region" description="Helical" evidence="2">
    <location>
        <begin position="228"/>
        <end position="247"/>
    </location>
</feature>
<protein>
    <recommendedName>
        <fullName evidence="3">DUF2510 domain-containing protein</fullName>
    </recommendedName>
</protein>
<feature type="domain" description="DUF2510" evidence="3">
    <location>
        <begin position="5"/>
        <end position="35"/>
    </location>
</feature>
<evidence type="ECO:0000256" key="2">
    <source>
        <dbReference type="SAM" id="Phobius"/>
    </source>
</evidence>
<dbReference type="EMBL" id="JAUSXV010000001">
    <property type="protein sequence ID" value="MDQ0648918.1"/>
    <property type="molecule type" value="Genomic_DNA"/>
</dbReference>
<evidence type="ECO:0000259" key="3">
    <source>
        <dbReference type="Pfam" id="PF10708"/>
    </source>
</evidence>
<gene>
    <name evidence="4" type="ORF">QFZ53_003114</name>
</gene>
<comment type="caution">
    <text evidence="4">The sequence shown here is derived from an EMBL/GenBank/DDBJ whole genome shotgun (WGS) entry which is preliminary data.</text>
</comment>
<evidence type="ECO:0000313" key="5">
    <source>
        <dbReference type="Proteomes" id="UP001244427"/>
    </source>
</evidence>
<reference evidence="4 5" key="1">
    <citation type="submission" date="2023-07" db="EMBL/GenBank/DDBJ databases">
        <title>Comparative genomics of wheat-associated soil bacteria to identify genetic determinants of phenazine resistance.</title>
        <authorList>
            <person name="Mouncey N."/>
        </authorList>
    </citation>
    <scope>NUCLEOTIDE SEQUENCE [LARGE SCALE GENOMIC DNA]</scope>
    <source>
        <strain evidence="4 5">W4I9-1</strain>
    </source>
</reference>
<evidence type="ECO:0000256" key="1">
    <source>
        <dbReference type="SAM" id="MobiDB-lite"/>
    </source>
</evidence>
<keyword evidence="2" id="KW-1133">Transmembrane helix</keyword>
<accession>A0AAW8EZX4</accession>
<dbReference type="Proteomes" id="UP001244427">
    <property type="component" value="Unassembled WGS sequence"/>
</dbReference>
<feature type="compositionally biased region" description="Acidic residues" evidence="1">
    <location>
        <begin position="300"/>
        <end position="313"/>
    </location>
</feature>
<sequence length="398" mass="40482">MTTPAGWYDDGSGRQRWWDGTQWTEHFAPVAEPEAPAAETPSVETAESNPFAPAEERVIEAAPSVPSEDAAPVAASEVPEVPPVPENLSYGEQPATDAWAPAQEQPTIPFDAPAEQPTQQFEAPGAGEQTPPVTGGLPPYAAPAPGYAPSAGYPEAAPTYAGVPQAPAYPAAAPGSQGGAPGYAAAGAAPYGTAPSAPASISILGLVGLGLAVLGVILSCIPVTPVMVIGWVVLLAGLVISVVSLFLKGRKWPGITGLIVGVIGIVIAFIVAIVFFAAMAINSAIDDLPSSPPSSSAEDTPSDEPTDSAEDPDAALGRPTVDELKVGLRAVIEESTGSSDSYTDAQVTCFAQAFVDSDVDDATLRKIAEGTGVFDDVNAASAFAEVFADNISTCMLAQ</sequence>